<dbReference type="Gene3D" id="4.10.365.10">
    <property type="entry name" value="p27"/>
    <property type="match status" value="1"/>
</dbReference>
<gene>
    <name evidence="5" type="ORF">CRG98_029444</name>
</gene>
<dbReference type="STRING" id="22663.A0A2I0J2J3"/>
<comment type="similarity">
    <text evidence="2">Belongs to the CDI family. ICK/KRP subfamily.</text>
</comment>
<dbReference type="PIRSF" id="PIRSF017811">
    <property type="entry name" value="CDK_inhib_pln"/>
    <property type="match status" value="1"/>
</dbReference>
<evidence type="ECO:0000256" key="2">
    <source>
        <dbReference type="ARBA" id="ARBA00010274"/>
    </source>
</evidence>
<keyword evidence="4" id="KW-0131">Cell cycle</keyword>
<dbReference type="GO" id="GO:0004861">
    <property type="term" value="F:cyclin-dependent protein serine/threonine kinase inhibitor activity"/>
    <property type="evidence" value="ECO:0007669"/>
    <property type="project" value="InterPro"/>
</dbReference>
<accession>A0A2I0J2J3</accession>
<comment type="subcellular location">
    <subcellularLocation>
        <location evidence="1">Nucleus</location>
        <location evidence="1">Nucleoplasm</location>
    </subcellularLocation>
</comment>
<sequence>MVRKCGGRTTEVAVIDVAAVGVRTRAQAMAPASSAAATASAKAAKRRRTIGDGNSESFKLSSNNSTCTQLRSSSGRRNSALPPPPQAPVALTEDFRCLSTSSDDQASCCSSYGSSELEKDKLRFTDLEEEHSEADSSTSSRFSRERREKTPSSVVGGGEETDSMNSSLDKLAAEPNHPQRSKEEFQSSVVDAEIEGLFGKIGKPEIIKMPTHSEIEEFFAAAEAENRRELERYKNKYNFDFVKEEPLKGRFEWHQISPAEKVTE</sequence>
<evidence type="ECO:0000256" key="3">
    <source>
        <dbReference type="ARBA" id="ARBA00023013"/>
    </source>
</evidence>
<dbReference type="GO" id="GO:0051726">
    <property type="term" value="P:regulation of cell cycle"/>
    <property type="evidence" value="ECO:0007669"/>
    <property type="project" value="InterPro"/>
</dbReference>
<dbReference type="InterPro" id="IPR044898">
    <property type="entry name" value="CDI_dom_sf"/>
</dbReference>
<dbReference type="GeneID" id="116201547"/>
<dbReference type="Proteomes" id="UP000233551">
    <property type="component" value="Unassembled WGS sequence"/>
</dbReference>
<dbReference type="OrthoDB" id="1686479at2759"/>
<comment type="caution">
    <text evidence="5">The sequence shown here is derived from an EMBL/GenBank/DDBJ whole genome shotgun (WGS) entry which is preliminary data.</text>
</comment>
<dbReference type="EMBL" id="PGOL01002143">
    <property type="protein sequence ID" value="PKI50120.1"/>
    <property type="molecule type" value="Genomic_DNA"/>
</dbReference>
<dbReference type="InterPro" id="IPR044275">
    <property type="entry name" value="KRP"/>
</dbReference>
<dbReference type="InterPro" id="IPR003175">
    <property type="entry name" value="CDI_dom"/>
</dbReference>
<dbReference type="Pfam" id="PF02234">
    <property type="entry name" value="CDI"/>
    <property type="match status" value="1"/>
</dbReference>
<keyword evidence="6" id="KW-1185">Reference proteome</keyword>
<organism evidence="5 6">
    <name type="scientific">Punica granatum</name>
    <name type="common">Pomegranate</name>
    <dbReference type="NCBI Taxonomy" id="22663"/>
    <lineage>
        <taxon>Eukaryota</taxon>
        <taxon>Viridiplantae</taxon>
        <taxon>Streptophyta</taxon>
        <taxon>Embryophyta</taxon>
        <taxon>Tracheophyta</taxon>
        <taxon>Spermatophyta</taxon>
        <taxon>Magnoliopsida</taxon>
        <taxon>eudicotyledons</taxon>
        <taxon>Gunneridae</taxon>
        <taxon>Pentapetalae</taxon>
        <taxon>rosids</taxon>
        <taxon>malvids</taxon>
        <taxon>Myrtales</taxon>
        <taxon>Lythraceae</taxon>
        <taxon>Punica</taxon>
    </lineage>
</organism>
<evidence type="ECO:0000256" key="1">
    <source>
        <dbReference type="ARBA" id="ARBA00004642"/>
    </source>
</evidence>
<reference evidence="5 6" key="1">
    <citation type="submission" date="2017-11" db="EMBL/GenBank/DDBJ databases">
        <title>De-novo sequencing of pomegranate (Punica granatum L.) genome.</title>
        <authorList>
            <person name="Akparov Z."/>
            <person name="Amiraslanov A."/>
            <person name="Hajiyeva S."/>
            <person name="Abbasov M."/>
            <person name="Kaur K."/>
            <person name="Hamwieh A."/>
            <person name="Solovyev V."/>
            <person name="Salamov A."/>
            <person name="Braich B."/>
            <person name="Kosarev P."/>
            <person name="Mahmoud A."/>
            <person name="Hajiyev E."/>
            <person name="Babayeva S."/>
            <person name="Izzatullayeva V."/>
            <person name="Mammadov A."/>
            <person name="Mammadov A."/>
            <person name="Sharifova S."/>
            <person name="Ojaghi J."/>
            <person name="Eynullazada K."/>
            <person name="Bayramov B."/>
            <person name="Abdulazimova A."/>
            <person name="Shahmuradov I."/>
        </authorList>
    </citation>
    <scope>NUCLEOTIDE SEQUENCE [LARGE SCALE GENOMIC DNA]</scope>
    <source>
        <strain evidence="6">cv. AG2017</strain>
        <tissue evidence="5">Leaf</tissue>
    </source>
</reference>
<protein>
    <submittedName>
        <fullName evidence="5">Uncharacterized protein</fullName>
    </submittedName>
</protein>
<name>A0A2I0J2J3_PUNGR</name>
<dbReference type="AlphaFoldDB" id="A0A2I0J2J3"/>
<evidence type="ECO:0000313" key="5">
    <source>
        <dbReference type="EMBL" id="PKI50120.1"/>
    </source>
</evidence>
<proteinExistence type="inferred from homology"/>
<dbReference type="GO" id="GO:0005654">
    <property type="term" value="C:nucleoplasm"/>
    <property type="evidence" value="ECO:0007669"/>
    <property type="project" value="UniProtKB-SubCell"/>
</dbReference>
<evidence type="ECO:0000313" key="6">
    <source>
        <dbReference type="Proteomes" id="UP000233551"/>
    </source>
</evidence>
<evidence type="ECO:0000256" key="4">
    <source>
        <dbReference type="ARBA" id="ARBA00023306"/>
    </source>
</evidence>
<keyword evidence="3" id="KW-0649">Protein kinase inhibitor</keyword>
<dbReference type="PANTHER" id="PTHR46776">
    <property type="entry name" value="CYCLIN-DEPENDENT KINASE INHIBITOR 4-RELATED"/>
    <property type="match status" value="1"/>
</dbReference>